<accession>A0ACC0M327</accession>
<proteinExistence type="predicted"/>
<name>A0ACC0M327_RHOML</name>
<protein>
    <submittedName>
        <fullName evidence="1">Uncharacterized protein</fullName>
    </submittedName>
</protein>
<dbReference type="Proteomes" id="UP001062846">
    <property type="component" value="Chromosome 10"/>
</dbReference>
<sequence length="100" mass="9414">METEIDDQQPGEAVAGSGAVVASGGNGGGDQQQEVGHGGDQCAVEAEPCGTEETGAAGHNVEPLDPSTTVEGSVVIGSGPGDADGSGTGGDDGGLIGDCC</sequence>
<keyword evidence="2" id="KW-1185">Reference proteome</keyword>
<dbReference type="EMBL" id="CM046397">
    <property type="protein sequence ID" value="KAI8535406.1"/>
    <property type="molecule type" value="Genomic_DNA"/>
</dbReference>
<reference evidence="1" key="1">
    <citation type="submission" date="2022-02" db="EMBL/GenBank/DDBJ databases">
        <title>Plant Genome Project.</title>
        <authorList>
            <person name="Zhang R.-G."/>
        </authorList>
    </citation>
    <scope>NUCLEOTIDE SEQUENCE</scope>
    <source>
        <strain evidence="1">AT1</strain>
    </source>
</reference>
<comment type="caution">
    <text evidence="1">The sequence shown here is derived from an EMBL/GenBank/DDBJ whole genome shotgun (WGS) entry which is preliminary data.</text>
</comment>
<gene>
    <name evidence="1" type="ORF">RHMOL_Rhmol10G0171500</name>
</gene>
<organism evidence="1 2">
    <name type="scientific">Rhododendron molle</name>
    <name type="common">Chinese azalea</name>
    <name type="synonym">Azalea mollis</name>
    <dbReference type="NCBI Taxonomy" id="49168"/>
    <lineage>
        <taxon>Eukaryota</taxon>
        <taxon>Viridiplantae</taxon>
        <taxon>Streptophyta</taxon>
        <taxon>Embryophyta</taxon>
        <taxon>Tracheophyta</taxon>
        <taxon>Spermatophyta</taxon>
        <taxon>Magnoliopsida</taxon>
        <taxon>eudicotyledons</taxon>
        <taxon>Gunneridae</taxon>
        <taxon>Pentapetalae</taxon>
        <taxon>asterids</taxon>
        <taxon>Ericales</taxon>
        <taxon>Ericaceae</taxon>
        <taxon>Ericoideae</taxon>
        <taxon>Rhodoreae</taxon>
        <taxon>Rhododendron</taxon>
    </lineage>
</organism>
<evidence type="ECO:0000313" key="1">
    <source>
        <dbReference type="EMBL" id="KAI8535406.1"/>
    </source>
</evidence>
<evidence type="ECO:0000313" key="2">
    <source>
        <dbReference type="Proteomes" id="UP001062846"/>
    </source>
</evidence>